<dbReference type="SMART" id="SM01308">
    <property type="entry name" value="RICTOR_N"/>
    <property type="match status" value="1"/>
</dbReference>
<dbReference type="InterPro" id="IPR028267">
    <property type="entry name" value="Pianissimo_N"/>
</dbReference>
<comment type="caution">
    <text evidence="6">The sequence shown here is derived from an EMBL/GenBank/DDBJ whole genome shotgun (WGS) entry which is preliminary data.</text>
</comment>
<dbReference type="SMART" id="SM01310">
    <property type="entry name" value="RICTOR_V"/>
    <property type="match status" value="1"/>
</dbReference>
<protein>
    <recommendedName>
        <fullName evidence="8">REM-1 domain-containing protein</fullName>
    </recommendedName>
</protein>
<dbReference type="SUPFAM" id="SSF48371">
    <property type="entry name" value="ARM repeat"/>
    <property type="match status" value="2"/>
</dbReference>
<dbReference type="AlphaFoldDB" id="A0A0W4ZS95"/>
<feature type="domain" description="Rapamycin-insensitive companion of mTOR" evidence="5">
    <location>
        <begin position="1069"/>
        <end position="1141"/>
    </location>
</feature>
<reference evidence="7" key="1">
    <citation type="journal article" date="2016" name="Nat. Commun.">
        <title>Genome analysis of three Pneumocystis species reveals adaptation mechanisms to life exclusively in mammalian hosts.</title>
        <authorList>
            <person name="Ma L."/>
            <person name="Chen Z."/>
            <person name="Huang D.W."/>
            <person name="Kutty G."/>
            <person name="Ishihara M."/>
            <person name="Wang H."/>
            <person name="Abouelleil A."/>
            <person name="Bishop L."/>
            <person name="Davey E."/>
            <person name="Deng R."/>
            <person name="Deng X."/>
            <person name="Fan L."/>
            <person name="Fantoni G."/>
            <person name="Fitzgerald M."/>
            <person name="Gogineni E."/>
            <person name="Goldberg J.M."/>
            <person name="Handley G."/>
            <person name="Hu X."/>
            <person name="Huber C."/>
            <person name="Jiao X."/>
            <person name="Jones K."/>
            <person name="Levin J.Z."/>
            <person name="Liu Y."/>
            <person name="Macdonald P."/>
            <person name="Melnikov A."/>
            <person name="Raley C."/>
            <person name="Sassi M."/>
            <person name="Sherman B.T."/>
            <person name="Song X."/>
            <person name="Sykes S."/>
            <person name="Tran B."/>
            <person name="Walsh L."/>
            <person name="Xia Y."/>
            <person name="Yang J."/>
            <person name="Young S."/>
            <person name="Zeng Q."/>
            <person name="Zheng X."/>
            <person name="Stephens R."/>
            <person name="Nusbaum C."/>
            <person name="Birren B.W."/>
            <person name="Azadi P."/>
            <person name="Lempicki R.A."/>
            <person name="Cuomo C.A."/>
            <person name="Kovacs J.A."/>
        </authorList>
    </citation>
    <scope>NUCLEOTIDE SEQUENCE [LARGE SCALE GENOMIC DNA]</scope>
    <source>
        <strain evidence="7">RU7</strain>
    </source>
</reference>
<comment type="similarity">
    <text evidence="1">Belongs to the RICTOR family.</text>
</comment>
<dbReference type="EMBL" id="LFWA01000005">
    <property type="protein sequence ID" value="KTW31256.1"/>
    <property type="molecule type" value="Genomic_DNA"/>
</dbReference>
<organism evidence="6 7">
    <name type="scientific">Pneumocystis jirovecii (strain RU7)</name>
    <name type="common">Human pneumocystis pneumonia agent</name>
    <dbReference type="NCBI Taxonomy" id="1408657"/>
    <lineage>
        <taxon>Eukaryota</taxon>
        <taxon>Fungi</taxon>
        <taxon>Dikarya</taxon>
        <taxon>Ascomycota</taxon>
        <taxon>Taphrinomycotina</taxon>
        <taxon>Pneumocystomycetes</taxon>
        <taxon>Pneumocystaceae</taxon>
        <taxon>Pneumocystis</taxon>
    </lineage>
</organism>
<name>A0A0W4ZS95_PNEJ7</name>
<dbReference type="GO" id="GO:0005829">
    <property type="term" value="C:cytosol"/>
    <property type="evidence" value="ECO:0007669"/>
    <property type="project" value="EnsemblFungi"/>
</dbReference>
<dbReference type="Pfam" id="PF14664">
    <property type="entry name" value="RICTOR_N"/>
    <property type="match status" value="1"/>
</dbReference>
<evidence type="ECO:0000313" key="7">
    <source>
        <dbReference type="Proteomes" id="UP000053447"/>
    </source>
</evidence>
<dbReference type="PANTHER" id="PTHR13298:SF11">
    <property type="entry name" value="RAPAMYCIN-INSENSITIVE COMPANION OF MTOR"/>
    <property type="match status" value="1"/>
</dbReference>
<dbReference type="SMART" id="SM01303">
    <property type="entry name" value="RasGEF_N_2"/>
    <property type="match status" value="1"/>
</dbReference>
<evidence type="ECO:0000256" key="2">
    <source>
        <dbReference type="SAM" id="Coils"/>
    </source>
</evidence>
<dbReference type="Gene3D" id="1.25.10.10">
    <property type="entry name" value="Leucine-rich Repeat Variant"/>
    <property type="match status" value="1"/>
</dbReference>
<dbReference type="RefSeq" id="XP_018230246.1">
    <property type="nucleotide sequence ID" value="XM_018373591.1"/>
</dbReference>
<dbReference type="GO" id="GO:0038203">
    <property type="term" value="P:TORC2 signaling"/>
    <property type="evidence" value="ECO:0007669"/>
    <property type="project" value="EnsemblFungi"/>
</dbReference>
<dbReference type="OrthoDB" id="271111at2759"/>
<evidence type="ECO:0000256" key="1">
    <source>
        <dbReference type="ARBA" id="ARBA00008878"/>
    </source>
</evidence>
<dbReference type="SMART" id="SM01307">
    <property type="entry name" value="RICTOR_M"/>
    <property type="match status" value="1"/>
</dbReference>
<dbReference type="PANTHER" id="PTHR13298">
    <property type="entry name" value="CYTOSOLIC REGULATOR PIANISSIMO"/>
    <property type="match status" value="1"/>
</dbReference>
<proteinExistence type="inferred from homology"/>
<dbReference type="InterPro" id="IPR011989">
    <property type="entry name" value="ARM-like"/>
</dbReference>
<dbReference type="Pfam" id="PF14666">
    <property type="entry name" value="RICTOR_M"/>
    <property type="match status" value="1"/>
</dbReference>
<dbReference type="InterPro" id="IPR029451">
    <property type="entry name" value="RICTOR_M"/>
</dbReference>
<dbReference type="Pfam" id="PF14668">
    <property type="entry name" value="RICTOR_V"/>
    <property type="match status" value="1"/>
</dbReference>
<sequence length="1271" mass="146058">MSWERCAGKKQIQSRRIAAPAALNKTSVEAANKAKKQENVSVSSSLPAQIAPEIEDEAQRVQKLNELTNQLDIENKIKEGAENLLQVFDIKTADQEGENHAILRRKIELELDAANMKIARIKMQINEIKSNNSCGAILGHLNVKIIVSDAKFTSNTIYDQDIENSVMCYNEFQHPTQAFMRKKEKDEHTEMINPVQTLESAFKRLDETINDKVHYIKCTNHLISLLKTYSTLKYDLNWEALRYHLCNMFSSPNTDKVACGYRLSRYAICDLESISFLKKIHLEYAIIRSLSKDSSASNEREQALKLLRSFYEIKGGISEISKSVVSAVVSLAEHSGDKMSSICVETLAEMSSRSNIFECTINVILVVLDPALIISSGGNKVLLQTLSDGPFEIANELVKLFIFLLDVPSTRKYVRPQSDLQLIVSNLTNIHPMMEEYKVRYCANAVATMIKSWSGLIYMSMYNMRSIRSLIDALRISSSRCRDTILDLLYNIFRIQPSSITSTFLAGRRLTTWGRPFPHGQQEPQNENIFSNKFIESGRNDLSQQFLALIVIVFIDIGILDALMTIAEDSKDKMIFRKATLLIVELLQLVNRILPLKYGTKLQFLPKLFVSALEFDNKFHPAATSALLQIESLNRAKMKISSIQQKEHYSGSENFLKRGRRQLEQIKLKLGLQIDDIRFRTLLLDTQVLSTKNYKKWRWDILVELLQGPLLNPKRLEESIRSTKFMKRLLSFYRPFSYRFSNIKQTKPNQRYVRIGRMVFTTLLANPEGVRYLADSKLLRQISECLAQLDPISGVSCPYPLFSKQRLEETLTSGYFVLLGTLSENKEGIAMMEKLKIFNMFYHLTELRSRDDLILNFITNMDYRFQGHPRIILSKALTTGLKDVRLFVTKHLGTLLSPNKKISTKNTKVTEWAIYLLVTQLYDPSIEVCQMAVKVLERACYDFENLQYTLKLRPTLEHLGDIGAPLRLRFLASSIGFNYLKEVDYIEKEMDNWFHEQNESYVNYVENRLSLAFLLTNNNDIDSLIPPHFYGEIIKTFEGCQLLKNKGHFEHFASYIFNHKDEYEDKNIILQLKSSLWAIGNIGSHNNGFPFLENSRVIPEIVYIAEKSQVMSLRGTAFFVLGLISIITPVSKILEQYGWVSVFTSFGIPIGVCIPNDIKKILFLEPWHYQSCTSDSEEDISKLAFKNDIQASILKAVIDLSSHILANKAVKSLSRLKLKYPEEFKSLDLYKSVLKILTRYRYRQPVRKFILEMFSCDIFYQDCEILHNNNT</sequence>
<evidence type="ECO:0000259" key="3">
    <source>
        <dbReference type="SMART" id="SM01307"/>
    </source>
</evidence>
<keyword evidence="7" id="KW-1185">Reference proteome</keyword>
<dbReference type="eggNOG" id="KOG3694">
    <property type="taxonomic scope" value="Eukaryota"/>
</dbReference>
<dbReference type="InterPro" id="IPR016024">
    <property type="entry name" value="ARM-type_fold"/>
</dbReference>
<dbReference type="VEuPathDB" id="FungiDB:T551_01328"/>
<accession>A0A0W4ZS95</accession>
<evidence type="ECO:0000313" key="6">
    <source>
        <dbReference type="EMBL" id="KTW31256.1"/>
    </source>
</evidence>
<dbReference type="InterPro" id="IPR036274">
    <property type="entry name" value="HR1_rpt_sf"/>
</dbReference>
<keyword evidence="2" id="KW-0175">Coiled coil</keyword>
<dbReference type="Gene3D" id="1.10.287.160">
    <property type="entry name" value="HR1 repeat"/>
    <property type="match status" value="1"/>
</dbReference>
<feature type="coiled-coil region" evidence="2">
    <location>
        <begin position="54"/>
        <end position="131"/>
    </location>
</feature>
<dbReference type="SUPFAM" id="SSF46585">
    <property type="entry name" value="HR1 repeat"/>
    <property type="match status" value="1"/>
</dbReference>
<evidence type="ECO:0008006" key="8">
    <source>
        <dbReference type="Google" id="ProtNLM"/>
    </source>
</evidence>
<dbReference type="Pfam" id="PF14663">
    <property type="entry name" value="RasGEF_N_2"/>
    <property type="match status" value="1"/>
</dbReference>
<dbReference type="InterPro" id="IPR028268">
    <property type="entry name" value="Pianissimo_fam"/>
</dbReference>
<evidence type="ECO:0000259" key="4">
    <source>
        <dbReference type="SMART" id="SM01308"/>
    </source>
</evidence>
<feature type="domain" description="Rapamycin-insensitive companion of mTOR middle" evidence="3">
    <location>
        <begin position="674"/>
        <end position="898"/>
    </location>
</feature>
<dbReference type="STRING" id="1408657.A0A0W4ZS95"/>
<gene>
    <name evidence="6" type="ORF">T551_01328</name>
</gene>
<evidence type="ECO:0000259" key="5">
    <source>
        <dbReference type="SMART" id="SM01310"/>
    </source>
</evidence>
<dbReference type="Proteomes" id="UP000053447">
    <property type="component" value="Unassembled WGS sequence"/>
</dbReference>
<dbReference type="InterPro" id="IPR029452">
    <property type="entry name" value="RICTOR_V"/>
</dbReference>
<dbReference type="InterPro" id="IPR029453">
    <property type="entry name" value="Rictor_IV"/>
</dbReference>
<dbReference type="GeneID" id="28939846"/>
<dbReference type="GO" id="GO:0005938">
    <property type="term" value="C:cell cortex"/>
    <property type="evidence" value="ECO:0007669"/>
    <property type="project" value="EnsemblFungi"/>
</dbReference>
<feature type="domain" description="Rapamycin-insensitive companion of mTOR N-terminal" evidence="4">
    <location>
        <begin position="216"/>
        <end position="595"/>
    </location>
</feature>
<dbReference type="GO" id="GO:0031932">
    <property type="term" value="C:TORC2 complex"/>
    <property type="evidence" value="ECO:0007669"/>
    <property type="project" value="EnsemblFungi"/>
</dbReference>